<name>A0A6M1SWZ8_9BACT</name>
<organism evidence="3 4">
    <name type="scientific">Halalkalibaculum roseum</name>
    <dbReference type="NCBI Taxonomy" id="2709311"/>
    <lineage>
        <taxon>Bacteria</taxon>
        <taxon>Pseudomonadati</taxon>
        <taxon>Balneolota</taxon>
        <taxon>Balneolia</taxon>
        <taxon>Balneolales</taxon>
        <taxon>Balneolaceae</taxon>
        <taxon>Halalkalibaculum</taxon>
    </lineage>
</organism>
<reference evidence="3 4" key="1">
    <citation type="submission" date="2020-02" db="EMBL/GenBank/DDBJ databases">
        <title>Balneolaceae bacterium YR4-1, complete genome.</title>
        <authorList>
            <person name="Li Y."/>
            <person name="Wu S."/>
        </authorList>
    </citation>
    <scope>NUCLEOTIDE SEQUENCE [LARGE SCALE GENOMIC DNA]</scope>
    <source>
        <strain evidence="3 4">YR4-1</strain>
    </source>
</reference>
<evidence type="ECO:0000313" key="3">
    <source>
        <dbReference type="EMBL" id="NGP75594.1"/>
    </source>
</evidence>
<evidence type="ECO:0000313" key="4">
    <source>
        <dbReference type="Proteomes" id="UP000473278"/>
    </source>
</evidence>
<keyword evidence="1" id="KW-0472">Membrane</keyword>
<feature type="domain" description="Inner membrane protein YgaP-like transmembrane" evidence="2">
    <location>
        <begin position="16"/>
        <end position="57"/>
    </location>
</feature>
<dbReference type="AlphaFoldDB" id="A0A6M1SWZ8"/>
<dbReference type="Proteomes" id="UP000473278">
    <property type="component" value="Unassembled WGS sequence"/>
</dbReference>
<sequence length="69" mass="7658">MKSKTKIHDGIVGMIYLASILLSVYVSQQWLYLAGAVAVLQILSMFTGFCPVYFLLDKMMPEKKPAAMG</sequence>
<keyword evidence="4" id="KW-1185">Reference proteome</keyword>
<evidence type="ECO:0000259" key="2">
    <source>
        <dbReference type="Pfam" id="PF11127"/>
    </source>
</evidence>
<feature type="transmembrane region" description="Helical" evidence="1">
    <location>
        <begin position="7"/>
        <end position="26"/>
    </location>
</feature>
<comment type="caution">
    <text evidence="3">The sequence shown here is derived from an EMBL/GenBank/DDBJ whole genome shotgun (WGS) entry which is preliminary data.</text>
</comment>
<dbReference type="InterPro" id="IPR021309">
    <property type="entry name" value="YgaP-like_TM"/>
</dbReference>
<dbReference type="EMBL" id="JAALLT010000001">
    <property type="protein sequence ID" value="NGP75594.1"/>
    <property type="molecule type" value="Genomic_DNA"/>
</dbReference>
<evidence type="ECO:0000256" key="1">
    <source>
        <dbReference type="SAM" id="Phobius"/>
    </source>
</evidence>
<protein>
    <submittedName>
        <fullName evidence="3">DUF2892 domain-containing protein</fullName>
    </submittedName>
</protein>
<dbReference type="RefSeq" id="WP_165139032.1">
    <property type="nucleotide sequence ID" value="NZ_JAALLT010000001.1"/>
</dbReference>
<keyword evidence="1" id="KW-1133">Transmembrane helix</keyword>
<accession>A0A6M1SWZ8</accession>
<feature type="transmembrane region" description="Helical" evidence="1">
    <location>
        <begin position="32"/>
        <end position="56"/>
    </location>
</feature>
<dbReference type="Gene3D" id="6.10.140.1340">
    <property type="match status" value="1"/>
</dbReference>
<gene>
    <name evidence="3" type="ORF">G3570_03050</name>
</gene>
<dbReference type="Pfam" id="PF11127">
    <property type="entry name" value="YgaP-like_TM"/>
    <property type="match status" value="1"/>
</dbReference>
<keyword evidence="1" id="KW-0812">Transmembrane</keyword>
<proteinExistence type="predicted"/>